<organism evidence="2 3">
    <name type="scientific">Aspergillus indologenus CBS 114.80</name>
    <dbReference type="NCBI Taxonomy" id="1450541"/>
    <lineage>
        <taxon>Eukaryota</taxon>
        <taxon>Fungi</taxon>
        <taxon>Dikarya</taxon>
        <taxon>Ascomycota</taxon>
        <taxon>Pezizomycotina</taxon>
        <taxon>Eurotiomycetes</taxon>
        <taxon>Eurotiomycetidae</taxon>
        <taxon>Eurotiales</taxon>
        <taxon>Aspergillaceae</taxon>
        <taxon>Aspergillus</taxon>
        <taxon>Aspergillus subgen. Circumdati</taxon>
    </lineage>
</organism>
<name>A0A2V5IGJ5_9EURO</name>
<evidence type="ECO:0000313" key="3">
    <source>
        <dbReference type="Proteomes" id="UP000248817"/>
    </source>
</evidence>
<reference evidence="2 3" key="1">
    <citation type="submission" date="2018-02" db="EMBL/GenBank/DDBJ databases">
        <title>The genomes of Aspergillus section Nigri reveals drivers in fungal speciation.</title>
        <authorList>
            <consortium name="DOE Joint Genome Institute"/>
            <person name="Vesth T.C."/>
            <person name="Nybo J."/>
            <person name="Theobald S."/>
            <person name="Brandl J."/>
            <person name="Frisvad J.C."/>
            <person name="Nielsen K.F."/>
            <person name="Lyhne E.K."/>
            <person name="Kogle M.E."/>
            <person name="Kuo A."/>
            <person name="Riley R."/>
            <person name="Clum A."/>
            <person name="Nolan M."/>
            <person name="Lipzen A."/>
            <person name="Salamov A."/>
            <person name="Henrissat B."/>
            <person name="Wiebenga A."/>
            <person name="De vries R.P."/>
            <person name="Grigoriev I.V."/>
            <person name="Mortensen U.H."/>
            <person name="Andersen M.R."/>
            <person name="Baker S.E."/>
        </authorList>
    </citation>
    <scope>NUCLEOTIDE SEQUENCE [LARGE SCALE GENOMIC DNA]</scope>
    <source>
        <strain evidence="2 3">CBS 114.80</strain>
    </source>
</reference>
<keyword evidence="1" id="KW-0175">Coiled coil</keyword>
<feature type="coiled-coil region" evidence="1">
    <location>
        <begin position="53"/>
        <end position="130"/>
    </location>
</feature>
<protein>
    <submittedName>
        <fullName evidence="2">Uncharacterized protein</fullName>
    </submittedName>
</protein>
<dbReference type="Proteomes" id="UP000248817">
    <property type="component" value="Unassembled WGS sequence"/>
</dbReference>
<proteinExistence type="predicted"/>
<dbReference type="EMBL" id="KZ825467">
    <property type="protein sequence ID" value="PYI35838.1"/>
    <property type="molecule type" value="Genomic_DNA"/>
</dbReference>
<gene>
    <name evidence="2" type="ORF">BP00DRAFT_476246</name>
</gene>
<accession>A0A2V5IGJ5</accession>
<dbReference type="AlphaFoldDB" id="A0A2V5IGJ5"/>
<evidence type="ECO:0000256" key="1">
    <source>
        <dbReference type="SAM" id="Coils"/>
    </source>
</evidence>
<evidence type="ECO:0000313" key="2">
    <source>
        <dbReference type="EMBL" id="PYI35838.1"/>
    </source>
</evidence>
<sequence length="365" mass="42153">MFNPSTCSVTTLSEVHQWTLFPVSREEEETKRQVIAKQEAEIIPEKRKVPQLRATQEAQLAKQEAAARKEEAEKERMEQVWQERHQALVRQRLADREIIQQQERLLRQAREEATERDRRHREELDRLYSKLNALQVGPSKLVGDDLIVNQMRRLNQLLDNWVNVNFKDATKITPELHETDRPLNAPQRRAWVHATVANLIHAEIFKPYHFGLPDDPLGDFLSKIERNVRGNCSENELDVWRVATSVAIQASSNRQSDLVIRSIVHGAERILRDFSSTQEVSRQGQLRGLLWKCATLKLALSRQKQRFFFCCSPLGVMFDPQSMILGGGDGKPASIVRWSLWPAIVKTVDQRGCVLEPELVWTMES</sequence>
<keyword evidence="3" id="KW-1185">Reference proteome</keyword>